<dbReference type="Proteomes" id="UP000002051">
    <property type="component" value="Chromosome 6"/>
</dbReference>
<reference evidence="1 3" key="1">
    <citation type="journal article" date="2011" name="Nature">
        <title>The Medicago genome provides insight into the evolution of rhizobial symbioses.</title>
        <authorList>
            <person name="Young N.D."/>
            <person name="Debelle F."/>
            <person name="Oldroyd G.E."/>
            <person name="Geurts R."/>
            <person name="Cannon S.B."/>
            <person name="Udvardi M.K."/>
            <person name="Benedito V.A."/>
            <person name="Mayer K.F."/>
            <person name="Gouzy J."/>
            <person name="Schoof H."/>
            <person name="Van de Peer Y."/>
            <person name="Proost S."/>
            <person name="Cook D.R."/>
            <person name="Meyers B.C."/>
            <person name="Spannagl M."/>
            <person name="Cheung F."/>
            <person name="De Mita S."/>
            <person name="Krishnakumar V."/>
            <person name="Gundlach H."/>
            <person name="Zhou S."/>
            <person name="Mudge J."/>
            <person name="Bharti A.K."/>
            <person name="Murray J.D."/>
            <person name="Naoumkina M.A."/>
            <person name="Rosen B."/>
            <person name="Silverstein K.A."/>
            <person name="Tang H."/>
            <person name="Rombauts S."/>
            <person name="Zhao P.X."/>
            <person name="Zhou P."/>
            <person name="Barbe V."/>
            <person name="Bardou P."/>
            <person name="Bechner M."/>
            <person name="Bellec A."/>
            <person name="Berger A."/>
            <person name="Berges H."/>
            <person name="Bidwell S."/>
            <person name="Bisseling T."/>
            <person name="Choisne N."/>
            <person name="Couloux A."/>
            <person name="Denny R."/>
            <person name="Deshpande S."/>
            <person name="Dai X."/>
            <person name="Doyle J.J."/>
            <person name="Dudez A.M."/>
            <person name="Farmer A.D."/>
            <person name="Fouteau S."/>
            <person name="Franken C."/>
            <person name="Gibelin C."/>
            <person name="Gish J."/>
            <person name="Goldstein S."/>
            <person name="Gonzalez A.J."/>
            <person name="Green P.J."/>
            <person name="Hallab A."/>
            <person name="Hartog M."/>
            <person name="Hua A."/>
            <person name="Humphray S.J."/>
            <person name="Jeong D.H."/>
            <person name="Jing Y."/>
            <person name="Jocker A."/>
            <person name="Kenton S.M."/>
            <person name="Kim D.J."/>
            <person name="Klee K."/>
            <person name="Lai H."/>
            <person name="Lang C."/>
            <person name="Lin S."/>
            <person name="Macmil S.L."/>
            <person name="Magdelenat G."/>
            <person name="Matthews L."/>
            <person name="McCorrison J."/>
            <person name="Monaghan E.L."/>
            <person name="Mun J.H."/>
            <person name="Najar F.Z."/>
            <person name="Nicholson C."/>
            <person name="Noirot C."/>
            <person name="O'Bleness M."/>
            <person name="Paule C.R."/>
            <person name="Poulain J."/>
            <person name="Prion F."/>
            <person name="Qin B."/>
            <person name="Qu C."/>
            <person name="Retzel E.F."/>
            <person name="Riddle C."/>
            <person name="Sallet E."/>
            <person name="Samain S."/>
            <person name="Samson N."/>
            <person name="Sanders I."/>
            <person name="Saurat O."/>
            <person name="Scarpelli C."/>
            <person name="Schiex T."/>
            <person name="Segurens B."/>
            <person name="Severin A.J."/>
            <person name="Sherrier D.J."/>
            <person name="Shi R."/>
            <person name="Sims S."/>
            <person name="Singer S.R."/>
            <person name="Sinharoy S."/>
            <person name="Sterck L."/>
            <person name="Viollet A."/>
            <person name="Wang B.B."/>
            <person name="Wang K."/>
            <person name="Wang M."/>
            <person name="Wang X."/>
            <person name="Warfsmann J."/>
            <person name="Weissenbach J."/>
            <person name="White D.D."/>
            <person name="White J.D."/>
            <person name="Wiley G.B."/>
            <person name="Wincker P."/>
            <person name="Xing Y."/>
            <person name="Yang L."/>
            <person name="Yao Z."/>
            <person name="Ying F."/>
            <person name="Zhai J."/>
            <person name="Zhou L."/>
            <person name="Zuber A."/>
            <person name="Denarie J."/>
            <person name="Dixon R.A."/>
            <person name="May G.D."/>
            <person name="Schwartz D.C."/>
            <person name="Rogers J."/>
            <person name="Quetier F."/>
            <person name="Town C.D."/>
            <person name="Roe B.A."/>
        </authorList>
    </citation>
    <scope>NUCLEOTIDE SEQUENCE [LARGE SCALE GENOMIC DNA]</scope>
    <source>
        <strain evidence="1">A17</strain>
        <strain evidence="2 3">cv. Jemalong A17</strain>
    </source>
</reference>
<name>A0A072U657_MEDTR</name>
<evidence type="ECO:0000313" key="3">
    <source>
        <dbReference type="Proteomes" id="UP000002051"/>
    </source>
</evidence>
<dbReference type="EMBL" id="CM001222">
    <property type="protein sequence ID" value="KEH24826.1"/>
    <property type="molecule type" value="Genomic_DNA"/>
</dbReference>
<protein>
    <submittedName>
        <fullName evidence="1 2">Uncharacterized protein</fullName>
    </submittedName>
</protein>
<reference evidence="2" key="3">
    <citation type="submission" date="2015-04" db="UniProtKB">
        <authorList>
            <consortium name="EnsemblPlants"/>
        </authorList>
    </citation>
    <scope>IDENTIFICATION</scope>
    <source>
        <strain evidence="2">cv. Jemalong A17</strain>
    </source>
</reference>
<dbReference type="AlphaFoldDB" id="A0A072U657"/>
<dbReference type="HOGENOM" id="CLU_2200883_0_0_1"/>
<evidence type="ECO:0000313" key="2">
    <source>
        <dbReference type="EnsemblPlants" id="KEH24826"/>
    </source>
</evidence>
<reference evidence="1 3" key="2">
    <citation type="journal article" date="2014" name="BMC Genomics">
        <title>An improved genome release (version Mt4.0) for the model legume Medicago truncatula.</title>
        <authorList>
            <person name="Tang H."/>
            <person name="Krishnakumar V."/>
            <person name="Bidwell S."/>
            <person name="Rosen B."/>
            <person name="Chan A."/>
            <person name="Zhou S."/>
            <person name="Gentzbittel L."/>
            <person name="Childs K.L."/>
            <person name="Yandell M."/>
            <person name="Gundlach H."/>
            <person name="Mayer K.F."/>
            <person name="Schwartz D.C."/>
            <person name="Town C.D."/>
        </authorList>
    </citation>
    <scope>GENOME REANNOTATION</scope>
    <source>
        <strain evidence="1">A17</strain>
        <strain evidence="2 3">cv. Jemalong A17</strain>
    </source>
</reference>
<organism evidence="1 3">
    <name type="scientific">Medicago truncatula</name>
    <name type="common">Barrel medic</name>
    <name type="synonym">Medicago tribuloides</name>
    <dbReference type="NCBI Taxonomy" id="3880"/>
    <lineage>
        <taxon>Eukaryota</taxon>
        <taxon>Viridiplantae</taxon>
        <taxon>Streptophyta</taxon>
        <taxon>Embryophyta</taxon>
        <taxon>Tracheophyta</taxon>
        <taxon>Spermatophyta</taxon>
        <taxon>Magnoliopsida</taxon>
        <taxon>eudicotyledons</taxon>
        <taxon>Gunneridae</taxon>
        <taxon>Pentapetalae</taxon>
        <taxon>rosids</taxon>
        <taxon>fabids</taxon>
        <taxon>Fabales</taxon>
        <taxon>Fabaceae</taxon>
        <taxon>Papilionoideae</taxon>
        <taxon>50 kb inversion clade</taxon>
        <taxon>NPAAA clade</taxon>
        <taxon>Hologalegina</taxon>
        <taxon>IRL clade</taxon>
        <taxon>Trifolieae</taxon>
        <taxon>Medicago</taxon>
    </lineage>
</organism>
<sequence length="108" mass="11645">MLPLIAYSKVKAAQNVSNLAKLACRVKAAPALRTLHMPYLKGRVGLNPPLHTQHNESVVGCNEGNPNATIRRLGVDCNEGGISNTHPHARAPMNLKCGRCGKPTNRSR</sequence>
<keyword evidence="3" id="KW-1185">Reference proteome</keyword>
<evidence type="ECO:0000313" key="1">
    <source>
        <dbReference type="EMBL" id="KEH24826.1"/>
    </source>
</evidence>
<accession>A0A072U657</accession>
<proteinExistence type="predicted"/>
<gene>
    <name evidence="1" type="ordered locus">MTR_6g006775</name>
</gene>
<dbReference type="EnsemblPlants" id="KEH24826">
    <property type="protein sequence ID" value="KEH24826"/>
    <property type="gene ID" value="MTR_6g006775"/>
</dbReference>